<evidence type="ECO:0000313" key="4">
    <source>
        <dbReference type="Proteomes" id="UP000571950"/>
    </source>
</evidence>
<dbReference type="EMBL" id="JACIDT010000006">
    <property type="protein sequence ID" value="MBB3926230.1"/>
    <property type="molecule type" value="Genomic_DNA"/>
</dbReference>
<keyword evidence="4" id="KW-1185">Reference proteome</keyword>
<keyword evidence="2" id="KW-0812">Transmembrane</keyword>
<gene>
    <name evidence="3" type="ORF">GGR43_001947</name>
</gene>
<evidence type="ECO:0000256" key="2">
    <source>
        <dbReference type="SAM" id="Phobius"/>
    </source>
</evidence>
<keyword evidence="2" id="KW-0472">Membrane</keyword>
<protein>
    <submittedName>
        <fullName evidence="3">Uncharacterized protein</fullName>
    </submittedName>
</protein>
<organism evidence="3 4">
    <name type="scientific">Sphingobium jiangsuense</name>
    <dbReference type="NCBI Taxonomy" id="870476"/>
    <lineage>
        <taxon>Bacteria</taxon>
        <taxon>Pseudomonadati</taxon>
        <taxon>Pseudomonadota</taxon>
        <taxon>Alphaproteobacteria</taxon>
        <taxon>Sphingomonadales</taxon>
        <taxon>Sphingomonadaceae</taxon>
        <taxon>Sphingobium</taxon>
    </lineage>
</organism>
<dbReference type="AlphaFoldDB" id="A0A7W6BLX9"/>
<evidence type="ECO:0000313" key="3">
    <source>
        <dbReference type="EMBL" id="MBB3926230.1"/>
    </source>
</evidence>
<feature type="region of interest" description="Disordered" evidence="1">
    <location>
        <begin position="1"/>
        <end position="26"/>
    </location>
</feature>
<comment type="caution">
    <text evidence="3">The sequence shown here is derived from an EMBL/GenBank/DDBJ whole genome shotgun (WGS) entry which is preliminary data.</text>
</comment>
<dbReference type="RefSeq" id="WP_188071982.1">
    <property type="nucleotide sequence ID" value="NZ_BSPS01000019.1"/>
</dbReference>
<sequence length="60" mass="6350">MSGSDPETGPDAPMQQRPPLDEKLVRRRQRSRALVTGLVLGALAILFYAIAIAKMTGAGG</sequence>
<name>A0A7W6BLX9_9SPHN</name>
<evidence type="ECO:0000256" key="1">
    <source>
        <dbReference type="SAM" id="MobiDB-lite"/>
    </source>
</evidence>
<reference evidence="3 4" key="1">
    <citation type="submission" date="2020-08" db="EMBL/GenBank/DDBJ databases">
        <title>Genomic Encyclopedia of Type Strains, Phase IV (KMG-IV): sequencing the most valuable type-strain genomes for metagenomic binning, comparative biology and taxonomic classification.</title>
        <authorList>
            <person name="Goeker M."/>
        </authorList>
    </citation>
    <scope>NUCLEOTIDE SEQUENCE [LARGE SCALE GENOMIC DNA]</scope>
    <source>
        <strain evidence="3 4">DSM 26189</strain>
    </source>
</reference>
<feature type="transmembrane region" description="Helical" evidence="2">
    <location>
        <begin position="33"/>
        <end position="53"/>
    </location>
</feature>
<accession>A0A7W6BLX9</accession>
<keyword evidence="2" id="KW-1133">Transmembrane helix</keyword>
<proteinExistence type="predicted"/>
<dbReference type="Proteomes" id="UP000571950">
    <property type="component" value="Unassembled WGS sequence"/>
</dbReference>